<accession>A0AAU9MLC5</accession>
<evidence type="ECO:0000256" key="1">
    <source>
        <dbReference type="SAM" id="MobiDB-lite"/>
    </source>
</evidence>
<dbReference type="Proteomes" id="UP001157418">
    <property type="component" value="Unassembled WGS sequence"/>
</dbReference>
<dbReference type="InterPro" id="IPR012340">
    <property type="entry name" value="NA-bd_OB-fold"/>
</dbReference>
<feature type="domain" description="Replication factor A C-terminal" evidence="2">
    <location>
        <begin position="266"/>
        <end position="379"/>
    </location>
</feature>
<comment type="caution">
    <text evidence="3">The sequence shown here is derived from an EMBL/GenBank/DDBJ whole genome shotgun (WGS) entry which is preliminary data.</text>
</comment>
<feature type="compositionally biased region" description="Low complexity" evidence="1">
    <location>
        <begin position="403"/>
        <end position="415"/>
    </location>
</feature>
<dbReference type="AlphaFoldDB" id="A0AAU9MLC5"/>
<dbReference type="Pfam" id="PF08646">
    <property type="entry name" value="Rep_fac-A_C"/>
    <property type="match status" value="1"/>
</dbReference>
<evidence type="ECO:0000259" key="2">
    <source>
        <dbReference type="Pfam" id="PF08646"/>
    </source>
</evidence>
<dbReference type="SUPFAM" id="SSF50249">
    <property type="entry name" value="Nucleic acid-binding proteins"/>
    <property type="match status" value="2"/>
</dbReference>
<feature type="region of interest" description="Disordered" evidence="1">
    <location>
        <begin position="440"/>
        <end position="459"/>
    </location>
</feature>
<sequence>MSEIFTKISELGYGSPGTPLQVRILRTWTPQIRSHETWFLAVDKYGNAIQILGRGKDQGFVQSALIPSKCYTIAAYACGEADIFQKWLDNPIYIAVGMASSITYFPNTLTIPTSWFNFISKNQIPDYVDQCPDFLGVFVRLVNCTKRNKEPYLLLILENDFGQEIAISLWKDCTDVPAKFNRSAIENAPVPTILAVTNVKIATVAGLLRLGTSNATHIYMNPDIRETTALLDRYKANAASITSFGPPTPLLEINKKNHLELSDQTFTAQASIIDYTFTNTWYQIICPDCKKPTLKQGKNWFCPSDGILSSPISLYKLVATINDQTDSMAVTLSDNAAKKLFGTTSDMLIEEDDPDHRKNLPPIINDTKGVMKKMTLRMTKTLNNSNICFILTEIEDNTTEQSPTITTPHPHTPTTFDITNKPTTSSSQQQPVKVRKTFTFEEAGTEVPTAEAKRQRHPE</sequence>
<evidence type="ECO:0000313" key="3">
    <source>
        <dbReference type="EMBL" id="CAH1428708.1"/>
    </source>
</evidence>
<feature type="region of interest" description="Disordered" evidence="1">
    <location>
        <begin position="399"/>
        <end position="434"/>
    </location>
</feature>
<dbReference type="PANTHER" id="PTHR48463">
    <property type="entry name" value="DUF223 DOMAIN-CONTAINING PROTEIN"/>
    <property type="match status" value="1"/>
</dbReference>
<name>A0AAU9MLC5_9ASTR</name>
<keyword evidence="4" id="KW-1185">Reference proteome</keyword>
<dbReference type="PANTHER" id="PTHR48463:SF1">
    <property type="entry name" value="DUF223 DOMAIN-CONTAINING PROTEIN"/>
    <property type="match status" value="1"/>
</dbReference>
<evidence type="ECO:0000313" key="4">
    <source>
        <dbReference type="Proteomes" id="UP001157418"/>
    </source>
</evidence>
<dbReference type="Gene3D" id="2.40.50.140">
    <property type="entry name" value="Nucleic acid-binding proteins"/>
    <property type="match status" value="2"/>
</dbReference>
<organism evidence="3 4">
    <name type="scientific">Lactuca virosa</name>
    <dbReference type="NCBI Taxonomy" id="75947"/>
    <lineage>
        <taxon>Eukaryota</taxon>
        <taxon>Viridiplantae</taxon>
        <taxon>Streptophyta</taxon>
        <taxon>Embryophyta</taxon>
        <taxon>Tracheophyta</taxon>
        <taxon>Spermatophyta</taxon>
        <taxon>Magnoliopsida</taxon>
        <taxon>eudicotyledons</taxon>
        <taxon>Gunneridae</taxon>
        <taxon>Pentapetalae</taxon>
        <taxon>asterids</taxon>
        <taxon>campanulids</taxon>
        <taxon>Asterales</taxon>
        <taxon>Asteraceae</taxon>
        <taxon>Cichorioideae</taxon>
        <taxon>Cichorieae</taxon>
        <taxon>Lactucinae</taxon>
        <taxon>Lactuca</taxon>
    </lineage>
</organism>
<gene>
    <name evidence="3" type="ORF">LVIROSA_LOCUS15620</name>
</gene>
<proteinExistence type="predicted"/>
<feature type="compositionally biased region" description="Polar residues" evidence="1">
    <location>
        <begin position="416"/>
        <end position="431"/>
    </location>
</feature>
<protein>
    <recommendedName>
        <fullName evidence="2">Replication factor A C-terminal domain-containing protein</fullName>
    </recommendedName>
</protein>
<dbReference type="EMBL" id="CAKMRJ010002223">
    <property type="protein sequence ID" value="CAH1428708.1"/>
    <property type="molecule type" value="Genomic_DNA"/>
</dbReference>
<reference evidence="3 4" key="1">
    <citation type="submission" date="2022-01" db="EMBL/GenBank/DDBJ databases">
        <authorList>
            <person name="Xiong W."/>
            <person name="Schranz E."/>
        </authorList>
    </citation>
    <scope>NUCLEOTIDE SEQUENCE [LARGE SCALE GENOMIC DNA]</scope>
</reference>
<dbReference type="InterPro" id="IPR013955">
    <property type="entry name" value="Rep_factor-A_C"/>
</dbReference>